<protein>
    <submittedName>
        <fullName evidence="1">Uncharacterized protein</fullName>
    </submittedName>
</protein>
<dbReference type="EMBL" id="JAGFNK010000135">
    <property type="protein sequence ID" value="KAI9507232.1"/>
    <property type="molecule type" value="Genomic_DNA"/>
</dbReference>
<gene>
    <name evidence="1" type="ORF">F5148DRAFT_1276297</name>
</gene>
<accession>A0ACC0U6V6</accession>
<dbReference type="Proteomes" id="UP001207468">
    <property type="component" value="Unassembled WGS sequence"/>
</dbReference>
<proteinExistence type="predicted"/>
<evidence type="ECO:0000313" key="1">
    <source>
        <dbReference type="EMBL" id="KAI9507232.1"/>
    </source>
</evidence>
<evidence type="ECO:0000313" key="2">
    <source>
        <dbReference type="Proteomes" id="UP001207468"/>
    </source>
</evidence>
<comment type="caution">
    <text evidence="1">The sequence shown here is derived from an EMBL/GenBank/DDBJ whole genome shotgun (WGS) entry which is preliminary data.</text>
</comment>
<keyword evidence="2" id="KW-1185">Reference proteome</keyword>
<reference evidence="1" key="1">
    <citation type="submission" date="2021-03" db="EMBL/GenBank/DDBJ databases">
        <title>Evolutionary priming and transition to the ectomycorrhizal habit in an iconic lineage of mushroom-forming fungi: is preadaptation a requirement?</title>
        <authorList>
            <consortium name="DOE Joint Genome Institute"/>
            <person name="Looney B.P."/>
            <person name="Miyauchi S."/>
            <person name="Morin E."/>
            <person name="Drula E."/>
            <person name="Courty P.E."/>
            <person name="Chicoki N."/>
            <person name="Fauchery L."/>
            <person name="Kohler A."/>
            <person name="Kuo A."/>
            <person name="LaButti K."/>
            <person name="Pangilinan J."/>
            <person name="Lipzen A."/>
            <person name="Riley R."/>
            <person name="Andreopoulos W."/>
            <person name="He G."/>
            <person name="Johnson J."/>
            <person name="Barry K.W."/>
            <person name="Grigoriev I.V."/>
            <person name="Nagy L."/>
            <person name="Hibbett D."/>
            <person name="Henrissat B."/>
            <person name="Matheny P.B."/>
            <person name="Labbe J."/>
            <person name="Martin A.F."/>
        </authorList>
    </citation>
    <scope>NUCLEOTIDE SEQUENCE</scope>
    <source>
        <strain evidence="1">BPL698</strain>
    </source>
</reference>
<sequence>MDNASNNNTMMTTLEACCYAEGIRLSARDSRIRCMPHTIHLAALKRQQSWLREVQMYLSEELVDASSTAFMLILDVKTRWSSTHQMLLLGQALQHREAINTYIYRHEDLIQHHLTEQDWRAIEMVTRWLKSFQKPIISSTHAIFCGLQAKIRDILHEEQGLSPWLIQGLSDAHLKLSEYYYKFDESPFYLWASFLDPRVSYSALLDEFEGDEDLAPFLKVAKNKLHRILTLAIQFSGGCAADLLLSTCIGLHVTSLSSSASAVAVERVFSGGRDTISLRRASLKAETIRTLILVKKKLHLQREPVVSVV</sequence>
<organism evidence="1 2">
    <name type="scientific">Russula earlei</name>
    <dbReference type="NCBI Taxonomy" id="71964"/>
    <lineage>
        <taxon>Eukaryota</taxon>
        <taxon>Fungi</taxon>
        <taxon>Dikarya</taxon>
        <taxon>Basidiomycota</taxon>
        <taxon>Agaricomycotina</taxon>
        <taxon>Agaricomycetes</taxon>
        <taxon>Russulales</taxon>
        <taxon>Russulaceae</taxon>
        <taxon>Russula</taxon>
    </lineage>
</organism>
<name>A0ACC0U6V6_9AGAM</name>